<dbReference type="EMBL" id="VBOY01000035">
    <property type="protein sequence ID" value="TMQ67604.1"/>
    <property type="molecule type" value="Genomic_DNA"/>
</dbReference>
<feature type="transmembrane region" description="Helical" evidence="1">
    <location>
        <begin position="129"/>
        <end position="149"/>
    </location>
</feature>
<feature type="transmembrane region" description="Helical" evidence="1">
    <location>
        <begin position="169"/>
        <end position="185"/>
    </location>
</feature>
<feature type="transmembrane region" description="Helical" evidence="1">
    <location>
        <begin position="104"/>
        <end position="123"/>
    </location>
</feature>
<protein>
    <recommendedName>
        <fullName evidence="4">DUF1761 domain-containing protein</fullName>
    </recommendedName>
</protein>
<dbReference type="AlphaFoldDB" id="A0A538TVE7"/>
<evidence type="ECO:0000313" key="2">
    <source>
        <dbReference type="EMBL" id="TMQ67604.1"/>
    </source>
</evidence>
<evidence type="ECO:0000256" key="1">
    <source>
        <dbReference type="SAM" id="Phobius"/>
    </source>
</evidence>
<gene>
    <name evidence="2" type="ORF">E6K78_04280</name>
</gene>
<evidence type="ECO:0008006" key="4">
    <source>
        <dbReference type="Google" id="ProtNLM"/>
    </source>
</evidence>
<keyword evidence="1" id="KW-0812">Transmembrane</keyword>
<organism evidence="2 3">
    <name type="scientific">Eiseniibacteriota bacterium</name>
    <dbReference type="NCBI Taxonomy" id="2212470"/>
    <lineage>
        <taxon>Bacteria</taxon>
        <taxon>Candidatus Eiseniibacteriota</taxon>
    </lineage>
</organism>
<comment type="caution">
    <text evidence="2">The sequence shown here is derived from an EMBL/GenBank/DDBJ whole genome shotgun (WGS) entry which is preliminary data.</text>
</comment>
<name>A0A538TVE7_UNCEI</name>
<reference evidence="2 3" key="1">
    <citation type="journal article" date="2019" name="Nat. Microbiol.">
        <title>Mediterranean grassland soil C-N compound turnover is dependent on rainfall and depth, and is mediated by genomically divergent microorganisms.</title>
        <authorList>
            <person name="Diamond S."/>
            <person name="Andeer P.F."/>
            <person name="Li Z."/>
            <person name="Crits-Christoph A."/>
            <person name="Burstein D."/>
            <person name="Anantharaman K."/>
            <person name="Lane K.R."/>
            <person name="Thomas B.C."/>
            <person name="Pan C."/>
            <person name="Northen T.R."/>
            <person name="Banfield J.F."/>
        </authorList>
    </citation>
    <scope>NUCLEOTIDE SEQUENCE [LARGE SCALE GENOMIC DNA]</scope>
    <source>
        <strain evidence="2">WS_8</strain>
    </source>
</reference>
<proteinExistence type="predicted"/>
<evidence type="ECO:0000313" key="3">
    <source>
        <dbReference type="Proteomes" id="UP000316609"/>
    </source>
</evidence>
<keyword evidence="1" id="KW-1133">Transmembrane helix</keyword>
<accession>A0A538TVE7</accession>
<keyword evidence="1" id="KW-0472">Membrane</keyword>
<sequence length="186" mass="20759">MVPIMSLWMPILLSAVFSFLASWLIHMMLGYHKNDYRKVPAEDQVMDALRPFDLPPGDYMVPRVSGPAEMKSPAFAEKMKRGPVLIATVLPNGMWAMAPQLAQWFVYCVVIGVFAAYVAGRALAPGAPYLSVFRFAGTTTFACFGVALWQDSIWYKRSWATTAKHTLDSLIYGLLAGGTFGWLWPR</sequence>
<dbReference type="Proteomes" id="UP000316609">
    <property type="component" value="Unassembled WGS sequence"/>
</dbReference>
<feature type="transmembrane region" description="Helical" evidence="1">
    <location>
        <begin position="6"/>
        <end position="29"/>
    </location>
</feature>